<accession>A0A947D9V3</accession>
<reference evidence="3 4" key="1">
    <citation type="submission" date="2021-06" db="EMBL/GenBank/DDBJ databases">
        <authorList>
            <person name="Grouzdev D.S."/>
            <person name="Koziaeva V."/>
        </authorList>
    </citation>
    <scope>NUCLEOTIDE SEQUENCE [LARGE SCALE GENOMIC DNA]</scope>
    <source>
        <strain evidence="3 4">22</strain>
    </source>
</reference>
<dbReference type="Proteomes" id="UP000766595">
    <property type="component" value="Unassembled WGS sequence"/>
</dbReference>
<dbReference type="AlphaFoldDB" id="A0A947D9V3"/>
<dbReference type="RefSeq" id="WP_261971372.1">
    <property type="nucleotide sequence ID" value="NZ_JAHHZF010000015.1"/>
</dbReference>
<keyword evidence="4" id="KW-1185">Reference proteome</keyword>
<dbReference type="EMBL" id="JAHHZF010000015">
    <property type="protein sequence ID" value="MBT9292884.1"/>
    <property type="molecule type" value="Genomic_DNA"/>
</dbReference>
<comment type="caution">
    <text evidence="3">The sequence shown here is derived from an EMBL/GenBank/DDBJ whole genome shotgun (WGS) entry which is preliminary data.</text>
</comment>
<evidence type="ECO:0000256" key="1">
    <source>
        <dbReference type="SAM" id="MobiDB-lite"/>
    </source>
</evidence>
<feature type="non-terminal residue" evidence="3">
    <location>
        <position position="114"/>
    </location>
</feature>
<sequence>MNDTKSTTDKTLHVDVKKTLTLKPKSDTNVVRQSFSHGRSKAVVVETKKKRPILKPGEVEPAAVRPNAAAPAAAPSVAPTPPAAPAVAAAPAAGPAPAPAPVVAPPPAAAPGRR</sequence>
<feature type="region of interest" description="Disordered" evidence="1">
    <location>
        <begin position="65"/>
        <end position="114"/>
    </location>
</feature>
<feature type="compositionally biased region" description="Low complexity" evidence="1">
    <location>
        <begin position="65"/>
        <end position="77"/>
    </location>
</feature>
<name>A0A947D9V3_9HYPH</name>
<feature type="compositionally biased region" description="Pro residues" evidence="1">
    <location>
        <begin position="94"/>
        <end position="114"/>
    </location>
</feature>
<protein>
    <submittedName>
        <fullName evidence="3">IF-2-associated domain-containing protein</fullName>
    </submittedName>
</protein>
<evidence type="ECO:0000313" key="3">
    <source>
        <dbReference type="EMBL" id="MBT9292884.1"/>
    </source>
</evidence>
<dbReference type="InterPro" id="IPR013575">
    <property type="entry name" value="IF2_assoc_dom_bac"/>
</dbReference>
<organism evidence="3 4">
    <name type="scientific">Prosthecodimorpha staleyi</name>
    <dbReference type="NCBI Taxonomy" id="2840188"/>
    <lineage>
        <taxon>Bacteria</taxon>
        <taxon>Pseudomonadati</taxon>
        <taxon>Pseudomonadota</taxon>
        <taxon>Alphaproteobacteria</taxon>
        <taxon>Hyphomicrobiales</taxon>
        <taxon>Ancalomicrobiaceae</taxon>
        <taxon>Prosthecodimorpha</taxon>
    </lineage>
</organism>
<gene>
    <name evidence="3" type="ORF">KL771_25710</name>
</gene>
<proteinExistence type="predicted"/>
<dbReference type="Pfam" id="PF08364">
    <property type="entry name" value="IF2_assoc"/>
    <property type="match status" value="1"/>
</dbReference>
<evidence type="ECO:0000313" key="4">
    <source>
        <dbReference type="Proteomes" id="UP000766595"/>
    </source>
</evidence>
<evidence type="ECO:0000259" key="2">
    <source>
        <dbReference type="Pfam" id="PF08364"/>
    </source>
</evidence>
<feature type="domain" description="Initiation factor 2 associated" evidence="2">
    <location>
        <begin position="17"/>
        <end position="55"/>
    </location>
</feature>